<dbReference type="AlphaFoldDB" id="A0A6I8LV47"/>
<sequence>MSGGLHELSAVAQLAALRTGDVSSRELTEHYLGRIEKLDGELGAFATVTPDLALEEAAGADRRIARGEWSPLLGLPSGIKDLYPAAGVRTTFGSAALAEFRPPADSWTAGLLRQAGAVLVGKTTTAEFGATCYTDNDVTGRPAVTPYDLTRYASGSSGGAAAAVAAGLLPLAHAGDGAGSTRTPAATCHLVGVKPSRGLVSSSVPPTSPTSTTIEGPIARTVEDAALLLDVLAHPWSGDPDGWRADGSFADAVGRPPARRRIAVWTDPGFGDVRRHPEVVRAVERTAGLLQELGHEVREVKIPAACDDPVRLALRTHFAASVHAAVRSLVPPGRRGLLRPYTRYLWAEGEALSGAALFAAHRVLAQYASAFETALASFDVALTPVTNGPPVPLGYFEAGGVTGIADTMLAWSAPTPWANWTGRPAVSLPSHLDGDGLPYGVQLVGRRRDDASLLALAAQLERSAPWNDVHPSCWDD</sequence>
<gene>
    <name evidence="3" type="ORF">AA23TX_06975</name>
</gene>
<evidence type="ECO:0000256" key="1">
    <source>
        <dbReference type="ARBA" id="ARBA00009199"/>
    </source>
</evidence>
<dbReference type="GO" id="GO:0003824">
    <property type="term" value="F:catalytic activity"/>
    <property type="evidence" value="ECO:0007669"/>
    <property type="project" value="InterPro"/>
</dbReference>
<dbReference type="Pfam" id="PF01425">
    <property type="entry name" value="Amidase"/>
    <property type="match status" value="1"/>
</dbReference>
<dbReference type="SUPFAM" id="SSF75304">
    <property type="entry name" value="Amidase signature (AS) enzymes"/>
    <property type="match status" value="1"/>
</dbReference>
<dbReference type="InterPro" id="IPR036928">
    <property type="entry name" value="AS_sf"/>
</dbReference>
<comment type="similarity">
    <text evidence="1">Belongs to the amidase family.</text>
</comment>
<dbReference type="InterPro" id="IPR023631">
    <property type="entry name" value="Amidase_dom"/>
</dbReference>
<evidence type="ECO:0000259" key="2">
    <source>
        <dbReference type="Pfam" id="PF01425"/>
    </source>
</evidence>
<accession>A0A6I8LV47</accession>
<proteinExistence type="inferred from homology"/>
<reference evidence="3 4" key="1">
    <citation type="submission" date="2019-09" db="EMBL/GenBank/DDBJ databases">
        <authorList>
            <person name="Leyn A S."/>
        </authorList>
    </citation>
    <scope>NUCLEOTIDE SEQUENCE [LARGE SCALE GENOMIC DNA]</scope>
    <source>
        <strain evidence="3">AA231_1</strain>
    </source>
</reference>
<organism evidence="3 4">
    <name type="scientific">Amycolatopsis camponoti</name>
    <dbReference type="NCBI Taxonomy" id="2606593"/>
    <lineage>
        <taxon>Bacteria</taxon>
        <taxon>Bacillati</taxon>
        <taxon>Actinomycetota</taxon>
        <taxon>Actinomycetes</taxon>
        <taxon>Pseudonocardiales</taxon>
        <taxon>Pseudonocardiaceae</taxon>
        <taxon>Amycolatopsis</taxon>
    </lineage>
</organism>
<dbReference type="RefSeq" id="WP_155546791.1">
    <property type="nucleotide sequence ID" value="NZ_CABVGP010000002.1"/>
</dbReference>
<dbReference type="InterPro" id="IPR000120">
    <property type="entry name" value="Amidase"/>
</dbReference>
<dbReference type="Gene3D" id="3.90.1300.10">
    <property type="entry name" value="Amidase signature (AS) domain"/>
    <property type="match status" value="1"/>
</dbReference>
<dbReference type="PANTHER" id="PTHR11895">
    <property type="entry name" value="TRANSAMIDASE"/>
    <property type="match status" value="1"/>
</dbReference>
<dbReference type="Proteomes" id="UP000399805">
    <property type="component" value="Unassembled WGS sequence"/>
</dbReference>
<evidence type="ECO:0000313" key="4">
    <source>
        <dbReference type="Proteomes" id="UP000399805"/>
    </source>
</evidence>
<dbReference type="PANTHER" id="PTHR11895:SF7">
    <property type="entry name" value="GLUTAMYL-TRNA(GLN) AMIDOTRANSFERASE SUBUNIT A, MITOCHONDRIAL"/>
    <property type="match status" value="1"/>
</dbReference>
<keyword evidence="4" id="KW-1185">Reference proteome</keyword>
<dbReference type="EMBL" id="CABVGP010000002">
    <property type="protein sequence ID" value="VVJ21961.1"/>
    <property type="molecule type" value="Genomic_DNA"/>
</dbReference>
<name>A0A6I8LV47_9PSEU</name>
<evidence type="ECO:0000313" key="3">
    <source>
        <dbReference type="EMBL" id="VVJ21961.1"/>
    </source>
</evidence>
<feature type="domain" description="Amidase" evidence="2">
    <location>
        <begin position="26"/>
        <end position="454"/>
    </location>
</feature>
<protein>
    <recommendedName>
        <fullName evidence="2">Amidase domain-containing protein</fullName>
    </recommendedName>
</protein>